<dbReference type="SUPFAM" id="SSF47370">
    <property type="entry name" value="Bromodomain"/>
    <property type="match status" value="2"/>
</dbReference>
<feature type="compositionally biased region" description="Low complexity" evidence="9">
    <location>
        <begin position="391"/>
        <end position="408"/>
    </location>
</feature>
<keyword evidence="6" id="KW-0804">Transcription</keyword>
<dbReference type="STRING" id="1314674.A0A0D7BSG2"/>
<feature type="domain" description="Bromo" evidence="10">
    <location>
        <begin position="67"/>
        <end position="137"/>
    </location>
</feature>
<proteinExistence type="predicted"/>
<evidence type="ECO:0000256" key="9">
    <source>
        <dbReference type="SAM" id="MobiDB-lite"/>
    </source>
</evidence>
<dbReference type="InterPro" id="IPR036427">
    <property type="entry name" value="Bromodomain-like_sf"/>
</dbReference>
<keyword evidence="7" id="KW-0539">Nucleus</keyword>
<dbReference type="OrthoDB" id="6017at2759"/>
<dbReference type="InterPro" id="IPR001487">
    <property type="entry name" value="Bromodomain"/>
</dbReference>
<dbReference type="GO" id="GO:0016586">
    <property type="term" value="C:RSC-type complex"/>
    <property type="evidence" value="ECO:0007669"/>
    <property type="project" value="InterPro"/>
</dbReference>
<feature type="domain" description="Bromo" evidence="10">
    <location>
        <begin position="187"/>
        <end position="257"/>
    </location>
</feature>
<dbReference type="Proteomes" id="UP000054007">
    <property type="component" value="Unassembled WGS sequence"/>
</dbReference>
<evidence type="ECO:0000256" key="3">
    <source>
        <dbReference type="ARBA" id="ARBA00022853"/>
    </source>
</evidence>
<keyword evidence="12" id="KW-1185">Reference proteome</keyword>
<dbReference type="AlphaFoldDB" id="A0A0D7BSG2"/>
<dbReference type="GO" id="GO:0003682">
    <property type="term" value="F:chromatin binding"/>
    <property type="evidence" value="ECO:0007669"/>
    <property type="project" value="TreeGrafter"/>
</dbReference>
<reference evidence="11 12" key="1">
    <citation type="journal article" date="2015" name="Fungal Genet. Biol.">
        <title>Evolution of novel wood decay mechanisms in Agaricales revealed by the genome sequences of Fistulina hepatica and Cylindrobasidium torrendii.</title>
        <authorList>
            <person name="Floudas D."/>
            <person name="Held B.W."/>
            <person name="Riley R."/>
            <person name="Nagy L.G."/>
            <person name="Koehler G."/>
            <person name="Ransdell A.S."/>
            <person name="Younus H."/>
            <person name="Chow J."/>
            <person name="Chiniquy J."/>
            <person name="Lipzen A."/>
            <person name="Tritt A."/>
            <person name="Sun H."/>
            <person name="Haridas S."/>
            <person name="LaButti K."/>
            <person name="Ohm R.A."/>
            <person name="Kues U."/>
            <person name="Blanchette R.A."/>
            <person name="Grigoriev I.V."/>
            <person name="Minto R.E."/>
            <person name="Hibbett D.S."/>
        </authorList>
    </citation>
    <scope>NUCLEOTIDE SEQUENCE [LARGE SCALE GENOMIC DNA]</scope>
    <source>
        <strain evidence="11 12">FP15055 ss-10</strain>
    </source>
</reference>
<organism evidence="11 12">
    <name type="scientific">Cylindrobasidium torrendii FP15055 ss-10</name>
    <dbReference type="NCBI Taxonomy" id="1314674"/>
    <lineage>
        <taxon>Eukaryota</taxon>
        <taxon>Fungi</taxon>
        <taxon>Dikarya</taxon>
        <taxon>Basidiomycota</taxon>
        <taxon>Agaricomycotina</taxon>
        <taxon>Agaricomycetes</taxon>
        <taxon>Agaricomycetidae</taxon>
        <taxon>Agaricales</taxon>
        <taxon>Marasmiineae</taxon>
        <taxon>Physalacriaceae</taxon>
        <taxon>Cylindrobasidium</taxon>
    </lineage>
</organism>
<evidence type="ECO:0000256" key="2">
    <source>
        <dbReference type="ARBA" id="ARBA00022737"/>
    </source>
</evidence>
<dbReference type="Gene3D" id="1.20.920.10">
    <property type="entry name" value="Bromodomain-like"/>
    <property type="match status" value="2"/>
</dbReference>
<evidence type="ECO:0000313" key="11">
    <source>
        <dbReference type="EMBL" id="KIY73483.1"/>
    </source>
</evidence>
<evidence type="ECO:0000259" key="10">
    <source>
        <dbReference type="PROSITE" id="PS50014"/>
    </source>
</evidence>
<evidence type="ECO:0000256" key="8">
    <source>
        <dbReference type="PROSITE-ProRule" id="PRU00035"/>
    </source>
</evidence>
<evidence type="ECO:0000256" key="6">
    <source>
        <dbReference type="ARBA" id="ARBA00023163"/>
    </source>
</evidence>
<feature type="region of interest" description="Disordered" evidence="9">
    <location>
        <begin position="347"/>
        <end position="410"/>
    </location>
</feature>
<dbReference type="InterPro" id="IPR037382">
    <property type="entry name" value="Rsc/polybromo"/>
</dbReference>
<keyword evidence="5 8" id="KW-0103">Bromodomain</keyword>
<dbReference type="PANTHER" id="PTHR16062">
    <property type="entry name" value="SWI/SNF-RELATED"/>
    <property type="match status" value="1"/>
</dbReference>
<evidence type="ECO:0000256" key="1">
    <source>
        <dbReference type="ARBA" id="ARBA00004123"/>
    </source>
</evidence>
<dbReference type="PANTHER" id="PTHR16062:SF19">
    <property type="entry name" value="PROTEIN POLYBROMO-1"/>
    <property type="match status" value="1"/>
</dbReference>
<evidence type="ECO:0000256" key="5">
    <source>
        <dbReference type="ARBA" id="ARBA00023117"/>
    </source>
</evidence>
<gene>
    <name evidence="11" type="ORF">CYLTODRAFT_365474</name>
</gene>
<evidence type="ECO:0000313" key="12">
    <source>
        <dbReference type="Proteomes" id="UP000054007"/>
    </source>
</evidence>
<feature type="region of interest" description="Disordered" evidence="9">
    <location>
        <begin position="1"/>
        <end position="38"/>
    </location>
</feature>
<feature type="region of interest" description="Disordered" evidence="9">
    <location>
        <begin position="532"/>
        <end position="562"/>
    </location>
</feature>
<dbReference type="GO" id="GO:0006368">
    <property type="term" value="P:transcription elongation by RNA polymerase II"/>
    <property type="evidence" value="ECO:0007669"/>
    <property type="project" value="TreeGrafter"/>
</dbReference>
<dbReference type="Pfam" id="PF00439">
    <property type="entry name" value="Bromodomain"/>
    <property type="match status" value="2"/>
</dbReference>
<dbReference type="SMART" id="SM00297">
    <property type="entry name" value="BROMO"/>
    <property type="match status" value="2"/>
</dbReference>
<protein>
    <submittedName>
        <fullName evidence="11">Bromodomain-containing protein</fullName>
    </submittedName>
</protein>
<dbReference type="PRINTS" id="PR00503">
    <property type="entry name" value="BROMODOMAIN"/>
</dbReference>
<dbReference type="GO" id="GO:0006338">
    <property type="term" value="P:chromatin remodeling"/>
    <property type="evidence" value="ECO:0007669"/>
    <property type="project" value="InterPro"/>
</dbReference>
<name>A0A0D7BSG2_9AGAR</name>
<accession>A0A0D7BSG2</accession>
<keyword evidence="4" id="KW-0805">Transcription regulation</keyword>
<feature type="compositionally biased region" description="Basic residues" evidence="9">
    <location>
        <begin position="545"/>
        <end position="562"/>
    </location>
</feature>
<dbReference type="CDD" id="cd04369">
    <property type="entry name" value="Bromodomain"/>
    <property type="match status" value="1"/>
</dbReference>
<comment type="subcellular location">
    <subcellularLocation>
        <location evidence="1">Nucleus</location>
    </subcellularLocation>
</comment>
<keyword evidence="2" id="KW-0677">Repeat</keyword>
<dbReference type="EMBL" id="KN880435">
    <property type="protein sequence ID" value="KIY73483.1"/>
    <property type="molecule type" value="Genomic_DNA"/>
</dbReference>
<keyword evidence="3" id="KW-0156">Chromatin regulator</keyword>
<sequence>MAKRSRAEAGLNDGSSRSKKRRETTPEVDGESDHAFSDVEEGGNALDVIRDKGMRIWQSVKDVSASDGRILSTLFLVQPDKRAYPDYYQLIKRPIALSDIKRNLNNRAYTSLEQVKDDFDLCFNNARTYNAEFSQIFADALEMQRVAHKVYKECKHTEKKSKEHKQPSLRKIMKSTLQQLVTLADDYGRTLSGEFMELPDPKVWAIYYKQIVNPQCFDVIFKKIKKKEYASMAQFADDVELVFSNCQTFNQEHTLIWEDAEALRNHFRDLMKDLPPPFAVASYAQAPGPKIKIKPPQPPPATPKIVLKPPERPAQPQVPKIVVKPLQVPATVIARPQATQAPVPLEVSPKLPSAEKPAPRLVSAKNGATKTNNTGNGLAPTSTPVRVVPQSKPSAPAASAAATLSKSPVPSQTFPVAPIPAAATKPITRPAPVASTSRLAAAPAAPASYVPPATPAPSLSSNIARGINSKPASSIGAAAPAQFLRFARLETTTGRPFILDHQEGVKTWFIRLRADEDHLCVSDVSYFQDDDIEVNGEGDGELPKKRGRGRPPRVRPVRATKRPKARKAQVLLNGQVVEDDGEVEDVKWNVLVPSGNNTVEIGEKGGFVWKIYAQRLSS</sequence>
<evidence type="ECO:0000256" key="4">
    <source>
        <dbReference type="ARBA" id="ARBA00023015"/>
    </source>
</evidence>
<feature type="compositionally biased region" description="Low complexity" evidence="9">
    <location>
        <begin position="364"/>
        <end position="377"/>
    </location>
</feature>
<dbReference type="PROSITE" id="PS50014">
    <property type="entry name" value="BROMODOMAIN_2"/>
    <property type="match status" value="2"/>
</dbReference>
<evidence type="ECO:0000256" key="7">
    <source>
        <dbReference type="ARBA" id="ARBA00023242"/>
    </source>
</evidence>